<keyword evidence="1" id="KW-0812">Transmembrane</keyword>
<proteinExistence type="predicted"/>
<dbReference type="EMBL" id="JXCQ01000008">
    <property type="protein sequence ID" value="KIR23158.1"/>
    <property type="molecule type" value="Genomic_DNA"/>
</dbReference>
<evidence type="ECO:0000256" key="1">
    <source>
        <dbReference type="SAM" id="Phobius"/>
    </source>
</evidence>
<name>A0A0D0SMI1_PSEFL</name>
<feature type="transmembrane region" description="Helical" evidence="1">
    <location>
        <begin position="46"/>
        <end position="74"/>
    </location>
</feature>
<gene>
    <name evidence="2" type="ORF">PFLU3_13110</name>
</gene>
<dbReference type="RefSeq" id="WP_043047435.1">
    <property type="nucleotide sequence ID" value="NZ_JXCQ01000008.1"/>
</dbReference>
<comment type="caution">
    <text evidence="2">The sequence shown here is derived from an EMBL/GenBank/DDBJ whole genome shotgun (WGS) entry which is preliminary data.</text>
</comment>
<feature type="transmembrane region" description="Helical" evidence="1">
    <location>
        <begin position="86"/>
        <end position="104"/>
    </location>
</feature>
<dbReference type="PATRIC" id="fig|294.125.peg.1347"/>
<evidence type="ECO:0000313" key="3">
    <source>
        <dbReference type="Proteomes" id="UP000032210"/>
    </source>
</evidence>
<reference evidence="2 3" key="1">
    <citation type="submission" date="2015-01" db="EMBL/GenBank/DDBJ databases">
        <title>Genome sequence of the beneficial rhizobacterium Pseudomonas fluorescens 2-79.</title>
        <authorList>
            <person name="Thuermer A."/>
            <person name="Daniel R."/>
        </authorList>
    </citation>
    <scope>NUCLEOTIDE SEQUENCE [LARGE SCALE GENOMIC DNA]</scope>
    <source>
        <strain evidence="2 3">2-79</strain>
    </source>
</reference>
<keyword evidence="1" id="KW-0472">Membrane</keyword>
<accession>A0A0D0SMI1</accession>
<keyword evidence="1" id="KW-1133">Transmembrane helix</keyword>
<organism evidence="2 3">
    <name type="scientific">Pseudomonas fluorescens</name>
    <dbReference type="NCBI Taxonomy" id="294"/>
    <lineage>
        <taxon>Bacteria</taxon>
        <taxon>Pseudomonadati</taxon>
        <taxon>Pseudomonadota</taxon>
        <taxon>Gammaproteobacteria</taxon>
        <taxon>Pseudomonadales</taxon>
        <taxon>Pseudomonadaceae</taxon>
        <taxon>Pseudomonas</taxon>
    </lineage>
</organism>
<feature type="transmembrane region" description="Helical" evidence="1">
    <location>
        <begin position="206"/>
        <end position="235"/>
    </location>
</feature>
<feature type="transmembrane region" description="Helical" evidence="1">
    <location>
        <begin position="175"/>
        <end position="194"/>
    </location>
</feature>
<protein>
    <submittedName>
        <fullName evidence="2">Uncharacterized protein</fullName>
    </submittedName>
</protein>
<feature type="transmembrane region" description="Helical" evidence="1">
    <location>
        <begin position="368"/>
        <end position="388"/>
    </location>
</feature>
<feature type="transmembrane region" description="Helical" evidence="1">
    <location>
        <begin position="242"/>
        <end position="263"/>
    </location>
</feature>
<feature type="transmembrane region" description="Helical" evidence="1">
    <location>
        <begin position="336"/>
        <end position="356"/>
    </location>
</feature>
<dbReference type="Proteomes" id="UP000032210">
    <property type="component" value="Unassembled WGS sequence"/>
</dbReference>
<sequence length="424" mass="47373">MRTFFLVLIVFFYIFNFTLGFLGVPSVALLIPGAVILILVDAKLRGFIGYAFAISRFAVVALLLAGFVGVLLSVVWGNSETIFLEIFLKFIIALLLALIISFYAGGDRQSSDNALYGFHRCFELIYWATVLQAFFIMLSFVEPSFRELLSASLANRGNIEVDSVLRFRGVHDSGGFNLSAILALGAIYGVYSVYSHVNKATIWRFLSISLISLSITLVARTGVVVFLFGFLLLAIRWPLKSFIVGVVFIGFSVLAISLFQYFFPERFEFFSTYVFDYAFEIFINYSKGQGLTSASTDDLKSMLFLPDLLNIIAGSGSFDDQSGGVARSDSGYLKTLLASGIMGFLLVYLSYGWMFLKIWTGVRRFAEAGYFVLVLLCLILVLEVKAPVFYQNDVSRLFLLMFSSALLHRFYNRYALTNQGPPLT</sequence>
<evidence type="ECO:0000313" key="2">
    <source>
        <dbReference type="EMBL" id="KIR23158.1"/>
    </source>
</evidence>
<feature type="transmembrane region" description="Helical" evidence="1">
    <location>
        <begin position="124"/>
        <end position="141"/>
    </location>
</feature>
<feature type="transmembrane region" description="Helical" evidence="1">
    <location>
        <begin position="7"/>
        <end position="40"/>
    </location>
</feature>
<dbReference type="AlphaFoldDB" id="A0A0D0SMI1"/>